<protein>
    <recommendedName>
        <fullName evidence="5">Transmembrane protein (PGPGW)</fullName>
    </recommendedName>
</protein>
<evidence type="ECO:0008006" key="5">
    <source>
        <dbReference type="Google" id="ProtNLM"/>
    </source>
</evidence>
<proteinExistence type="predicted"/>
<keyword evidence="4" id="KW-1185">Reference proteome</keyword>
<keyword evidence="2" id="KW-0472">Membrane</keyword>
<dbReference type="EMBL" id="CP114029">
    <property type="protein sequence ID" value="WAP71061.1"/>
    <property type="molecule type" value="Genomic_DNA"/>
</dbReference>
<feature type="transmembrane region" description="Helical" evidence="2">
    <location>
        <begin position="20"/>
        <end position="50"/>
    </location>
</feature>
<keyword evidence="2" id="KW-0812">Transmembrane</keyword>
<feature type="region of interest" description="Disordered" evidence="1">
    <location>
        <begin position="72"/>
        <end position="91"/>
    </location>
</feature>
<evidence type="ECO:0000256" key="2">
    <source>
        <dbReference type="SAM" id="Phobius"/>
    </source>
</evidence>
<evidence type="ECO:0000256" key="1">
    <source>
        <dbReference type="SAM" id="MobiDB-lite"/>
    </source>
</evidence>
<name>A0ABY7C726_9HYPH</name>
<reference evidence="3" key="1">
    <citation type="submission" date="2022-12" db="EMBL/GenBank/DDBJ databases">
        <title>Jiella pelagia sp. nov., isolated from phosphonate enriched culture of Northwest Pacific surface seawater.</title>
        <authorList>
            <person name="Shin D.Y."/>
            <person name="Hwang C.Y."/>
        </authorList>
    </citation>
    <scope>NUCLEOTIDE SEQUENCE</scope>
    <source>
        <strain evidence="3">HL-NP1</strain>
    </source>
</reference>
<evidence type="ECO:0000313" key="4">
    <source>
        <dbReference type="Proteomes" id="UP001164020"/>
    </source>
</evidence>
<gene>
    <name evidence="3" type="ORF">OH818_04115</name>
</gene>
<dbReference type="Proteomes" id="UP001164020">
    <property type="component" value="Chromosome"/>
</dbReference>
<keyword evidence="2" id="KW-1133">Transmembrane helix</keyword>
<organism evidence="3 4">
    <name type="scientific">Jiella pelagia</name>
    <dbReference type="NCBI Taxonomy" id="2986949"/>
    <lineage>
        <taxon>Bacteria</taxon>
        <taxon>Pseudomonadati</taxon>
        <taxon>Pseudomonadota</taxon>
        <taxon>Alphaproteobacteria</taxon>
        <taxon>Hyphomicrobiales</taxon>
        <taxon>Aurantimonadaceae</taxon>
        <taxon>Jiella</taxon>
    </lineage>
</organism>
<evidence type="ECO:0000313" key="3">
    <source>
        <dbReference type="EMBL" id="WAP71061.1"/>
    </source>
</evidence>
<sequence>MRLFGRQFPLPASRPWRIALGASLVGGGVLGFLPILGFWMLPLGLFVLSVDSPWVRRGRRRSEIRFARWRNARKARRADAAKGPGADGETG</sequence>
<accession>A0ABY7C726</accession>